<dbReference type="Proteomes" id="UP000006729">
    <property type="component" value="Chromosome 1"/>
</dbReference>
<keyword evidence="2" id="KW-1185">Reference proteome</keyword>
<organism evidence="1 2">
    <name type="scientific">Populus trichocarpa</name>
    <name type="common">Western balsam poplar</name>
    <name type="synonym">Populus balsamifera subsp. trichocarpa</name>
    <dbReference type="NCBI Taxonomy" id="3694"/>
    <lineage>
        <taxon>Eukaryota</taxon>
        <taxon>Viridiplantae</taxon>
        <taxon>Streptophyta</taxon>
        <taxon>Embryophyta</taxon>
        <taxon>Tracheophyta</taxon>
        <taxon>Spermatophyta</taxon>
        <taxon>Magnoliopsida</taxon>
        <taxon>eudicotyledons</taxon>
        <taxon>Gunneridae</taxon>
        <taxon>Pentapetalae</taxon>
        <taxon>rosids</taxon>
        <taxon>fabids</taxon>
        <taxon>Malpighiales</taxon>
        <taxon>Salicaceae</taxon>
        <taxon>Saliceae</taxon>
        <taxon>Populus</taxon>
    </lineage>
</organism>
<gene>
    <name evidence="1" type="ORF">POPTR_001G426260v4</name>
</gene>
<name>A0ACC0TPC0_POPTR</name>
<sequence length="51" mass="5831">MIMLMSLLLFETMKAKALVGQSKFVIQFLTITFTFHLSAVSFHTNYLRTGC</sequence>
<reference evidence="1 2" key="1">
    <citation type="journal article" date="2006" name="Science">
        <title>The genome of black cottonwood, Populus trichocarpa (Torr. &amp; Gray).</title>
        <authorList>
            <person name="Tuskan G.A."/>
            <person name="Difazio S."/>
            <person name="Jansson S."/>
            <person name="Bohlmann J."/>
            <person name="Grigoriev I."/>
            <person name="Hellsten U."/>
            <person name="Putnam N."/>
            <person name="Ralph S."/>
            <person name="Rombauts S."/>
            <person name="Salamov A."/>
            <person name="Schein J."/>
            <person name="Sterck L."/>
            <person name="Aerts A."/>
            <person name="Bhalerao R.R."/>
            <person name="Bhalerao R.P."/>
            <person name="Blaudez D."/>
            <person name="Boerjan W."/>
            <person name="Brun A."/>
            <person name="Brunner A."/>
            <person name="Busov V."/>
            <person name="Campbell M."/>
            <person name="Carlson J."/>
            <person name="Chalot M."/>
            <person name="Chapman J."/>
            <person name="Chen G.L."/>
            <person name="Cooper D."/>
            <person name="Coutinho P.M."/>
            <person name="Couturier J."/>
            <person name="Covert S."/>
            <person name="Cronk Q."/>
            <person name="Cunningham R."/>
            <person name="Davis J."/>
            <person name="Degroeve S."/>
            <person name="Dejardin A."/>
            <person name="Depamphilis C."/>
            <person name="Detter J."/>
            <person name="Dirks B."/>
            <person name="Dubchak I."/>
            <person name="Duplessis S."/>
            <person name="Ehlting J."/>
            <person name="Ellis B."/>
            <person name="Gendler K."/>
            <person name="Goodstein D."/>
            <person name="Gribskov M."/>
            <person name="Grimwood J."/>
            <person name="Groover A."/>
            <person name="Gunter L."/>
            <person name="Hamberger B."/>
            <person name="Heinze B."/>
            <person name="Helariutta Y."/>
            <person name="Henrissat B."/>
            <person name="Holligan D."/>
            <person name="Holt R."/>
            <person name="Huang W."/>
            <person name="Islam-Faridi N."/>
            <person name="Jones S."/>
            <person name="Jones-Rhoades M."/>
            <person name="Jorgensen R."/>
            <person name="Joshi C."/>
            <person name="Kangasjarvi J."/>
            <person name="Karlsson J."/>
            <person name="Kelleher C."/>
            <person name="Kirkpatrick R."/>
            <person name="Kirst M."/>
            <person name="Kohler A."/>
            <person name="Kalluri U."/>
            <person name="Larimer F."/>
            <person name="Leebens-Mack J."/>
            <person name="Leple J.C."/>
            <person name="Locascio P."/>
            <person name="Lou Y."/>
            <person name="Lucas S."/>
            <person name="Martin F."/>
            <person name="Montanini B."/>
            <person name="Napoli C."/>
            <person name="Nelson D.R."/>
            <person name="Nelson C."/>
            <person name="Nieminen K."/>
            <person name="Nilsson O."/>
            <person name="Pereda V."/>
            <person name="Peter G."/>
            <person name="Philippe R."/>
            <person name="Pilate G."/>
            <person name="Poliakov A."/>
            <person name="Razumovskaya J."/>
            <person name="Richardson P."/>
            <person name="Rinaldi C."/>
            <person name="Ritland K."/>
            <person name="Rouze P."/>
            <person name="Ryaboy D."/>
            <person name="Schmutz J."/>
            <person name="Schrader J."/>
            <person name="Segerman B."/>
            <person name="Shin H."/>
            <person name="Siddiqui A."/>
            <person name="Sterky F."/>
            <person name="Terry A."/>
            <person name="Tsai C.J."/>
            <person name="Uberbacher E."/>
            <person name="Unneberg P."/>
            <person name="Vahala J."/>
            <person name="Wall K."/>
            <person name="Wessler S."/>
            <person name="Yang G."/>
            <person name="Yin T."/>
            <person name="Douglas C."/>
            <person name="Marra M."/>
            <person name="Sandberg G."/>
            <person name="Van de Peer Y."/>
            <person name="Rokhsar D."/>
        </authorList>
    </citation>
    <scope>NUCLEOTIDE SEQUENCE [LARGE SCALE GENOMIC DNA]</scope>
    <source>
        <strain evidence="2">cv. Nisqually</strain>
    </source>
</reference>
<protein>
    <submittedName>
        <fullName evidence="1">Uncharacterized protein</fullName>
    </submittedName>
</protein>
<evidence type="ECO:0000313" key="1">
    <source>
        <dbReference type="EMBL" id="KAI9403482.1"/>
    </source>
</evidence>
<dbReference type="EMBL" id="CM009290">
    <property type="protein sequence ID" value="KAI9403482.1"/>
    <property type="molecule type" value="Genomic_DNA"/>
</dbReference>
<comment type="caution">
    <text evidence="1">The sequence shown here is derived from an EMBL/GenBank/DDBJ whole genome shotgun (WGS) entry which is preliminary data.</text>
</comment>
<evidence type="ECO:0000313" key="2">
    <source>
        <dbReference type="Proteomes" id="UP000006729"/>
    </source>
</evidence>
<proteinExistence type="predicted"/>
<accession>A0ACC0TPC0</accession>